<evidence type="ECO:0000313" key="3">
    <source>
        <dbReference type="EMBL" id="WTT14263.1"/>
    </source>
</evidence>
<reference evidence="3" key="1">
    <citation type="submission" date="2022-10" db="EMBL/GenBank/DDBJ databases">
        <title>The complete genomes of actinobacterial strains from the NBC collection.</title>
        <authorList>
            <person name="Joergensen T.S."/>
            <person name="Alvarez Arevalo M."/>
            <person name="Sterndorff E.B."/>
            <person name="Faurdal D."/>
            <person name="Vuksanovic O."/>
            <person name="Mourched A.-S."/>
            <person name="Charusanti P."/>
            <person name="Shaw S."/>
            <person name="Blin K."/>
            <person name="Weber T."/>
        </authorList>
    </citation>
    <scope>NUCLEOTIDE SEQUENCE</scope>
    <source>
        <strain evidence="3">NBC_00093</strain>
    </source>
</reference>
<dbReference type="PANTHER" id="PTHR48125">
    <property type="entry name" value="LP07818P1"/>
    <property type="match status" value="1"/>
</dbReference>
<feature type="region of interest" description="Disordered" evidence="1">
    <location>
        <begin position="560"/>
        <end position="584"/>
    </location>
</feature>
<feature type="region of interest" description="Disordered" evidence="1">
    <location>
        <begin position="55"/>
        <end position="105"/>
    </location>
</feature>
<dbReference type="EMBL" id="CP108222">
    <property type="protein sequence ID" value="WTT14263.1"/>
    <property type="molecule type" value="Genomic_DNA"/>
</dbReference>
<sequence length="740" mass="78321">MPIDCHVPISVRMVGEPTPAQLEQLGRALARTVAARVAQVERVLAERHRFEAGTAPPVRERYEPGRDAASDRGGAQVPSYDNGGRPVTVPVRGASAAPAGTRRRAHAGPRFEDRLLLEASVFLRIGSRRDLARLRRVVDWYADTVDYQAFTEALRRDGLESFFLGMQAPPTGAARPLPSTTLSADTIRMLYGPTPEDPDHWKSLTFEERRAPITVGDRTHLTVRDRTEVIEGRGDQANTHVVVHEHSWEMTPQALHAFLVGTVGGRLTPFEEYLVANWNEVKPVPQFDGPHIVGYYTVSGGSGRREHRIHDVNGDVADFWLSEAALVDEGLGPIEYLLMGRAAVKLGSLALRSGARLLASGASSAYVRNTLLALRLTTRRLGRPLGAAMEGTEAGMAVPGIGAGRPVAALTAREASSAGVPVPVRGSPSAAVPRTPSSAPPRHVASGRDVPRGDAATSAARQGSPAPVAPPPRTAAPGATAPGTAGARAGADAQAGPAVARVVAVTTVDRTGVRRATGAAATPDAPGTAPGFKAREEAARVVTGRGTSMEARVMGERGMHVETMPSRSDARRPAASDSSSASRQTAVAFADRVHVGDLENGLPTGTMGELTPADLNTGTSSAHDVNPVGQQPEGVARYGARKGHLLANVMGGSGRDLGNLAWMHVLVNNSSFKTAFENPVIRALREGHNVRFGVRPKFRGREVAPYEIEVWATTATGRVVVPVRNIRTPGLSDLSHNPAD</sequence>
<gene>
    <name evidence="3" type="ORF">OHA22_01425</name>
</gene>
<dbReference type="InterPro" id="IPR044929">
    <property type="entry name" value="DNA/RNA_non-sp_Endonuclease_sf"/>
</dbReference>
<feature type="region of interest" description="Disordered" evidence="1">
    <location>
        <begin position="417"/>
        <end position="496"/>
    </location>
</feature>
<evidence type="ECO:0000256" key="1">
    <source>
        <dbReference type="SAM" id="MobiDB-lite"/>
    </source>
</evidence>
<dbReference type="GO" id="GO:0004519">
    <property type="term" value="F:endonuclease activity"/>
    <property type="evidence" value="ECO:0007669"/>
    <property type="project" value="UniProtKB-KW"/>
</dbReference>
<dbReference type="Pfam" id="PF13930">
    <property type="entry name" value="Endonuclea_NS_2"/>
    <property type="match status" value="1"/>
</dbReference>
<feature type="domain" description="Type VII secretion system protein EssD-like" evidence="2">
    <location>
        <begin position="604"/>
        <end position="711"/>
    </location>
</feature>
<accession>A0AAU1ZSG8</accession>
<feature type="compositionally biased region" description="Low complexity" evidence="1">
    <location>
        <begin position="475"/>
        <end position="496"/>
    </location>
</feature>
<dbReference type="PANTHER" id="PTHR48125:SF12">
    <property type="entry name" value="AT HOOK TRANSCRIPTION FACTOR FAMILY-RELATED"/>
    <property type="match status" value="1"/>
</dbReference>
<protein>
    <submittedName>
        <fullName evidence="3">DNA/RNA non-specific endonuclease</fullName>
    </submittedName>
</protein>
<keyword evidence="3" id="KW-0255">Endonuclease</keyword>
<dbReference type="AlphaFoldDB" id="A0AAU1ZSG8"/>
<name>A0AAU1ZSG8_9ACTN</name>
<keyword evidence="3" id="KW-0378">Hydrolase</keyword>
<dbReference type="InterPro" id="IPR044927">
    <property type="entry name" value="Endonuclea_NS_2"/>
</dbReference>
<keyword evidence="3" id="KW-0540">Nuclease</keyword>
<organism evidence="3">
    <name type="scientific">Streptomyces sp. NBC_00093</name>
    <dbReference type="NCBI Taxonomy" id="2975649"/>
    <lineage>
        <taxon>Bacteria</taxon>
        <taxon>Bacillati</taxon>
        <taxon>Actinomycetota</taxon>
        <taxon>Actinomycetes</taxon>
        <taxon>Kitasatosporales</taxon>
        <taxon>Streptomycetaceae</taxon>
        <taxon>Streptomyces</taxon>
    </lineage>
</organism>
<feature type="compositionally biased region" description="Basic and acidic residues" evidence="1">
    <location>
        <begin position="58"/>
        <end position="70"/>
    </location>
</feature>
<proteinExistence type="predicted"/>
<evidence type="ECO:0000259" key="2">
    <source>
        <dbReference type="Pfam" id="PF13930"/>
    </source>
</evidence>
<dbReference type="Gene3D" id="3.40.570.10">
    <property type="entry name" value="Extracellular Endonuclease, subunit A"/>
    <property type="match status" value="1"/>
</dbReference>